<organism evidence="2 3">
    <name type="scientific">Panagrellus redivivus</name>
    <name type="common">Microworm</name>
    <dbReference type="NCBI Taxonomy" id="6233"/>
    <lineage>
        <taxon>Eukaryota</taxon>
        <taxon>Metazoa</taxon>
        <taxon>Ecdysozoa</taxon>
        <taxon>Nematoda</taxon>
        <taxon>Chromadorea</taxon>
        <taxon>Rhabditida</taxon>
        <taxon>Tylenchina</taxon>
        <taxon>Panagrolaimomorpha</taxon>
        <taxon>Panagrolaimoidea</taxon>
        <taxon>Panagrolaimidae</taxon>
        <taxon>Panagrellus</taxon>
    </lineage>
</organism>
<keyword evidence="1" id="KW-0175">Coiled coil</keyword>
<evidence type="ECO:0000313" key="2">
    <source>
        <dbReference type="Proteomes" id="UP000492821"/>
    </source>
</evidence>
<dbReference type="Proteomes" id="UP000492821">
    <property type="component" value="Unassembled WGS sequence"/>
</dbReference>
<feature type="coiled-coil region" evidence="1">
    <location>
        <begin position="157"/>
        <end position="233"/>
    </location>
</feature>
<proteinExistence type="predicted"/>
<keyword evidence="2" id="KW-1185">Reference proteome</keyword>
<dbReference type="AlphaFoldDB" id="A0A7E4VTS5"/>
<evidence type="ECO:0000256" key="1">
    <source>
        <dbReference type="SAM" id="Coils"/>
    </source>
</evidence>
<dbReference type="WBParaSite" id="Pan_g3111.t1">
    <property type="protein sequence ID" value="Pan_g3111.t1"/>
    <property type="gene ID" value="Pan_g3111"/>
</dbReference>
<reference evidence="3" key="2">
    <citation type="submission" date="2020-10" db="UniProtKB">
        <authorList>
            <consortium name="WormBaseParasite"/>
        </authorList>
    </citation>
    <scope>IDENTIFICATION</scope>
</reference>
<protein>
    <submittedName>
        <fullName evidence="3">Uncharacterized protein</fullName>
    </submittedName>
</protein>
<reference evidence="2" key="1">
    <citation type="journal article" date="2013" name="Genetics">
        <title>The draft genome and transcriptome of Panagrellus redivivus are shaped by the harsh demands of a free-living lifestyle.</title>
        <authorList>
            <person name="Srinivasan J."/>
            <person name="Dillman A.R."/>
            <person name="Macchietto M.G."/>
            <person name="Heikkinen L."/>
            <person name="Lakso M."/>
            <person name="Fracchia K.M."/>
            <person name="Antoshechkin I."/>
            <person name="Mortazavi A."/>
            <person name="Wong G."/>
            <person name="Sternberg P.W."/>
        </authorList>
    </citation>
    <scope>NUCLEOTIDE SEQUENCE [LARGE SCALE GENOMIC DNA]</scope>
    <source>
        <strain evidence="2">MT8872</strain>
    </source>
</reference>
<sequence>MEGDTSYIESTTTSHFEYERIVTVGPLTVEDAKSLRRRIRDLKTELLEIETDAESDEHAIYEISGLISELTVLVESDRTTLTEALNWPNALLRSSEKWIAIWESDIGKKMLNSRSAKTAENAILVAAITKQVEYTREMIAQFRERKSEHEKNGVAMCNQLKAEIAELDADIHVLRRECLDWEKRAAFNRARTTEMIEQHQGLERSVDEKEMLVAEIKNDINEFERELLALSYTLDQVVFH</sequence>
<accession>A0A7E4VTS5</accession>
<evidence type="ECO:0000313" key="3">
    <source>
        <dbReference type="WBParaSite" id="Pan_g3111.t1"/>
    </source>
</evidence>
<name>A0A7E4VTS5_PANRE</name>